<evidence type="ECO:0000313" key="2">
    <source>
        <dbReference type="EMBL" id="KAA1073852.1"/>
    </source>
</evidence>
<dbReference type="AlphaFoldDB" id="A0A5B0MAZ6"/>
<name>A0A5B0MAZ6_PUCGR</name>
<sequence>MMTMMIKPIVTSRVILYVSLHILTERTRCVGIPAATRRAHTNGRPEERERKTEGA</sequence>
<evidence type="ECO:0000256" key="1">
    <source>
        <dbReference type="SAM" id="MobiDB-lite"/>
    </source>
</evidence>
<dbReference type="Proteomes" id="UP000325313">
    <property type="component" value="Unassembled WGS sequence"/>
</dbReference>
<comment type="caution">
    <text evidence="2">The sequence shown here is derived from an EMBL/GenBank/DDBJ whole genome shotgun (WGS) entry which is preliminary data.</text>
</comment>
<organism evidence="2 3">
    <name type="scientific">Puccinia graminis f. sp. tritici</name>
    <dbReference type="NCBI Taxonomy" id="56615"/>
    <lineage>
        <taxon>Eukaryota</taxon>
        <taxon>Fungi</taxon>
        <taxon>Dikarya</taxon>
        <taxon>Basidiomycota</taxon>
        <taxon>Pucciniomycotina</taxon>
        <taxon>Pucciniomycetes</taxon>
        <taxon>Pucciniales</taxon>
        <taxon>Pucciniaceae</taxon>
        <taxon>Puccinia</taxon>
    </lineage>
</organism>
<proteinExistence type="predicted"/>
<reference evidence="2 3" key="1">
    <citation type="submission" date="2019-05" db="EMBL/GenBank/DDBJ databases">
        <title>Emergence of the Ug99 lineage of the wheat stem rust pathogen through somatic hybridization.</title>
        <authorList>
            <person name="Li F."/>
            <person name="Upadhyaya N.M."/>
            <person name="Sperschneider J."/>
            <person name="Matny O."/>
            <person name="Nguyen-Phuc H."/>
            <person name="Mago R."/>
            <person name="Raley C."/>
            <person name="Miller M.E."/>
            <person name="Silverstein K.A.T."/>
            <person name="Henningsen E."/>
            <person name="Hirsch C.D."/>
            <person name="Visser B."/>
            <person name="Pretorius Z.A."/>
            <person name="Steffenson B.J."/>
            <person name="Schwessinger B."/>
            <person name="Dodds P.N."/>
            <person name="Figueroa M."/>
        </authorList>
    </citation>
    <scope>NUCLEOTIDE SEQUENCE [LARGE SCALE GENOMIC DNA]</scope>
    <source>
        <strain evidence="2 3">Ug99</strain>
    </source>
</reference>
<feature type="compositionally biased region" description="Basic and acidic residues" evidence="1">
    <location>
        <begin position="43"/>
        <end position="55"/>
    </location>
</feature>
<evidence type="ECO:0000313" key="3">
    <source>
        <dbReference type="Proteomes" id="UP000325313"/>
    </source>
</evidence>
<dbReference type="EMBL" id="VDEP01000474">
    <property type="protein sequence ID" value="KAA1073852.1"/>
    <property type="molecule type" value="Genomic_DNA"/>
</dbReference>
<protein>
    <submittedName>
        <fullName evidence="2">Uncharacterized protein</fullName>
    </submittedName>
</protein>
<gene>
    <name evidence="2" type="ORF">PGTUg99_009791</name>
</gene>
<accession>A0A5B0MAZ6</accession>
<feature type="region of interest" description="Disordered" evidence="1">
    <location>
        <begin position="34"/>
        <end position="55"/>
    </location>
</feature>